<feature type="active site" description="Proton donor" evidence="7">
    <location>
        <position position="346"/>
    </location>
</feature>
<feature type="binding site" evidence="5">
    <location>
        <position position="317"/>
    </location>
    <ligand>
        <name>substrate</name>
    </ligand>
</feature>
<evidence type="ECO:0000256" key="1">
    <source>
        <dbReference type="ARBA" id="ARBA00001933"/>
    </source>
</evidence>
<comment type="cofactor">
    <cofactor evidence="1 5 7 8">
        <name>pyridoxal 5'-phosphate</name>
        <dbReference type="ChEBI" id="CHEBI:597326"/>
    </cofactor>
</comment>
<dbReference type="InterPro" id="IPR002986">
    <property type="entry name" value="DAP_deCOOHase_LysA"/>
</dbReference>
<name>A0A926DSK6_9FIRM</name>
<protein>
    <recommendedName>
        <fullName evidence="5 6">Diaminopimelate decarboxylase</fullName>
        <shortName evidence="5">DAP decarboxylase</shortName>
        <shortName evidence="5">DAPDC</shortName>
        <ecNumber evidence="5 6">4.1.1.20</ecNumber>
    </recommendedName>
</protein>
<feature type="binding site" evidence="5">
    <location>
        <begin position="274"/>
        <end position="277"/>
    </location>
    <ligand>
        <name>pyridoxal 5'-phosphate</name>
        <dbReference type="ChEBI" id="CHEBI:597326"/>
    </ligand>
</feature>
<feature type="binding site" evidence="5">
    <location>
        <position position="375"/>
    </location>
    <ligand>
        <name>substrate</name>
    </ligand>
</feature>
<sequence length="416" mass="46166">MSHLWSPVTGKNRFFDAAEPFELISEFGSPLYVYNESIFRARCREMRNLVSYPRFFVNYSVKANSNLTLLRIAREEGLLADAMSPGEIFVEEAAGYTSDEILYISNNVSEAEMRYAIDRGIMVSVDSLSQLEMFGRLCPGGKVCVRVNTGVGAGHHAKVITGGKKTKFAVDPSLFDDMREILRSHRLSLAGLNQHIGSLFMEPGKYLEGVSALLALAHTFEDLEFIDFGGGFGIPYEKAAGQPRLDLADLGSKLDAILHDFARTYGKSIAFKVEPGRYIAAESCVLLGTVHAVKENYGHRYVGTDVGFNVLARPMIYDSHHDIELYRASDTPFSDLYPVTVVGNICESGDILAKDRVLPQAQEGDIIGILDAGAYGYSMSSNYNNRLRPAEVLLREDGTVKLIRRRDTLDDLLRNF</sequence>
<proteinExistence type="inferred from homology"/>
<dbReference type="InterPro" id="IPR009006">
    <property type="entry name" value="Ala_racemase/Decarboxylase_C"/>
</dbReference>
<evidence type="ECO:0000256" key="4">
    <source>
        <dbReference type="ARBA" id="ARBA00023239"/>
    </source>
</evidence>
<comment type="function">
    <text evidence="5">Specifically catalyzes the decarboxylation of meso-diaminopimelate (meso-DAP) to L-lysine.</text>
</comment>
<dbReference type="InterPro" id="IPR000183">
    <property type="entry name" value="Orn/DAP/Arg_de-COase"/>
</dbReference>
<dbReference type="GO" id="GO:0008836">
    <property type="term" value="F:diaminopimelate decarboxylase activity"/>
    <property type="evidence" value="ECO:0007669"/>
    <property type="project" value="UniProtKB-UniRule"/>
</dbReference>
<comment type="similarity">
    <text evidence="5">Belongs to the Orn/Lys/Arg decarboxylase class-II family. LysA subfamily.</text>
</comment>
<evidence type="ECO:0000256" key="3">
    <source>
        <dbReference type="ARBA" id="ARBA00022898"/>
    </source>
</evidence>
<dbReference type="PANTHER" id="PTHR43727:SF2">
    <property type="entry name" value="GROUP IV DECARBOXYLASE"/>
    <property type="match status" value="1"/>
</dbReference>
<feature type="modified residue" description="N6-(pyridoxal phosphate)lysine" evidence="5 7">
    <location>
        <position position="62"/>
    </location>
</feature>
<dbReference type="Gene3D" id="3.20.20.10">
    <property type="entry name" value="Alanine racemase"/>
    <property type="match status" value="1"/>
</dbReference>
<evidence type="ECO:0000256" key="6">
    <source>
        <dbReference type="NCBIfam" id="TIGR01048"/>
    </source>
</evidence>
<dbReference type="EMBL" id="JACRSQ010000023">
    <property type="protein sequence ID" value="MBC8544510.1"/>
    <property type="molecule type" value="Genomic_DNA"/>
</dbReference>
<dbReference type="PRINTS" id="PR01179">
    <property type="entry name" value="ODADCRBXLASE"/>
</dbReference>
<keyword evidence="2 5" id="KW-0210">Decarboxylase</keyword>
<dbReference type="PRINTS" id="PR01181">
    <property type="entry name" value="DAPDCRBXLASE"/>
</dbReference>
<dbReference type="GO" id="GO:0030170">
    <property type="term" value="F:pyridoxal phosphate binding"/>
    <property type="evidence" value="ECO:0007669"/>
    <property type="project" value="UniProtKB-UniRule"/>
</dbReference>
<evidence type="ECO:0000256" key="5">
    <source>
        <dbReference type="HAMAP-Rule" id="MF_02120"/>
    </source>
</evidence>
<dbReference type="GO" id="GO:0009089">
    <property type="term" value="P:lysine biosynthetic process via diaminopimelate"/>
    <property type="evidence" value="ECO:0007669"/>
    <property type="project" value="UniProtKB-UniRule"/>
</dbReference>
<feature type="binding site" evidence="5">
    <location>
        <position position="277"/>
    </location>
    <ligand>
        <name>substrate</name>
    </ligand>
</feature>
<dbReference type="InterPro" id="IPR022644">
    <property type="entry name" value="De-COase2_N"/>
</dbReference>
<keyword evidence="5 8" id="KW-0457">Lysine biosynthesis</keyword>
<dbReference type="SUPFAM" id="SSF51419">
    <property type="entry name" value="PLP-binding barrel"/>
    <property type="match status" value="1"/>
</dbReference>
<feature type="domain" description="Orn/DAP/Arg decarboxylase 2 N-terminal" evidence="9">
    <location>
        <begin position="40"/>
        <end position="281"/>
    </location>
</feature>
<accession>A0A926DSK6</accession>
<comment type="subunit">
    <text evidence="5">Homodimer.</text>
</comment>
<evidence type="ECO:0000313" key="11">
    <source>
        <dbReference type="Proteomes" id="UP000657006"/>
    </source>
</evidence>
<dbReference type="RefSeq" id="WP_177719640.1">
    <property type="nucleotide sequence ID" value="NZ_JACRSQ010000023.1"/>
</dbReference>
<reference evidence="10" key="1">
    <citation type="submission" date="2020-08" db="EMBL/GenBank/DDBJ databases">
        <title>Genome public.</title>
        <authorList>
            <person name="Liu C."/>
            <person name="Sun Q."/>
        </authorList>
    </citation>
    <scope>NUCLEOTIDE SEQUENCE</scope>
    <source>
        <strain evidence="10">NSJ-32</strain>
    </source>
</reference>
<dbReference type="Pfam" id="PF02784">
    <property type="entry name" value="Orn_Arg_deC_N"/>
    <property type="match status" value="1"/>
</dbReference>
<dbReference type="CDD" id="cd06828">
    <property type="entry name" value="PLPDE_III_DapDC"/>
    <property type="match status" value="1"/>
</dbReference>
<dbReference type="HAMAP" id="MF_02120">
    <property type="entry name" value="LysA"/>
    <property type="match status" value="1"/>
</dbReference>
<comment type="pathway">
    <text evidence="5 8">Amino-acid biosynthesis; L-lysine biosynthesis via DAP pathway; L-lysine from DL-2,6-diaminopimelate: step 1/1.</text>
</comment>
<comment type="caution">
    <text evidence="10">The sequence shown here is derived from an EMBL/GenBank/DDBJ whole genome shotgun (WGS) entry which is preliminary data.</text>
</comment>
<dbReference type="PANTHER" id="PTHR43727">
    <property type="entry name" value="DIAMINOPIMELATE DECARBOXYLASE"/>
    <property type="match status" value="1"/>
</dbReference>
<comment type="catalytic activity">
    <reaction evidence="5 8">
        <text>meso-2,6-diaminopimelate + H(+) = L-lysine + CO2</text>
        <dbReference type="Rhea" id="RHEA:15101"/>
        <dbReference type="ChEBI" id="CHEBI:15378"/>
        <dbReference type="ChEBI" id="CHEBI:16526"/>
        <dbReference type="ChEBI" id="CHEBI:32551"/>
        <dbReference type="ChEBI" id="CHEBI:57791"/>
        <dbReference type="EC" id="4.1.1.20"/>
    </reaction>
</comment>
<feature type="binding site" evidence="5">
    <location>
        <position position="231"/>
    </location>
    <ligand>
        <name>pyridoxal 5'-phosphate</name>
        <dbReference type="ChEBI" id="CHEBI:597326"/>
    </ligand>
</feature>
<evidence type="ECO:0000259" key="9">
    <source>
        <dbReference type="Pfam" id="PF02784"/>
    </source>
</evidence>
<feature type="binding site" evidence="5">
    <location>
        <position position="313"/>
    </location>
    <ligand>
        <name>substrate</name>
    </ligand>
</feature>
<evidence type="ECO:0000313" key="10">
    <source>
        <dbReference type="EMBL" id="MBC8544510.1"/>
    </source>
</evidence>
<keyword evidence="4 5" id="KW-0456">Lyase</keyword>
<dbReference type="AlphaFoldDB" id="A0A926DSK6"/>
<dbReference type="EC" id="4.1.1.20" evidence="5 6"/>
<evidence type="ECO:0000256" key="7">
    <source>
        <dbReference type="PIRSR" id="PIRSR600183-50"/>
    </source>
</evidence>
<keyword evidence="5" id="KW-0028">Amino-acid biosynthesis</keyword>
<dbReference type="Gene3D" id="2.40.37.10">
    <property type="entry name" value="Lyase, Ornithine Decarboxylase, Chain A, domain 1"/>
    <property type="match status" value="1"/>
</dbReference>
<keyword evidence="3 5" id="KW-0663">Pyridoxal phosphate</keyword>
<dbReference type="Proteomes" id="UP000657006">
    <property type="component" value="Unassembled WGS sequence"/>
</dbReference>
<keyword evidence="11" id="KW-1185">Reference proteome</keyword>
<dbReference type="InterPro" id="IPR029066">
    <property type="entry name" value="PLP-binding_barrel"/>
</dbReference>
<feature type="binding site" evidence="5">
    <location>
        <position position="375"/>
    </location>
    <ligand>
        <name>pyridoxal 5'-phosphate</name>
        <dbReference type="ChEBI" id="CHEBI:597326"/>
    </ligand>
</feature>
<organism evidence="10 11">
    <name type="scientific">Bianquea renquensis</name>
    <dbReference type="NCBI Taxonomy" id="2763661"/>
    <lineage>
        <taxon>Bacteria</taxon>
        <taxon>Bacillati</taxon>
        <taxon>Bacillota</taxon>
        <taxon>Clostridia</taxon>
        <taxon>Eubacteriales</taxon>
        <taxon>Bianqueaceae</taxon>
        <taxon>Bianquea</taxon>
    </lineage>
</organism>
<feature type="binding site" evidence="5">
    <location>
        <position position="347"/>
    </location>
    <ligand>
        <name>substrate</name>
    </ligand>
</feature>
<evidence type="ECO:0000256" key="2">
    <source>
        <dbReference type="ARBA" id="ARBA00022793"/>
    </source>
</evidence>
<dbReference type="NCBIfam" id="TIGR01048">
    <property type="entry name" value="lysA"/>
    <property type="match status" value="1"/>
</dbReference>
<dbReference type="SUPFAM" id="SSF50621">
    <property type="entry name" value="Alanine racemase C-terminal domain-like"/>
    <property type="match status" value="1"/>
</dbReference>
<evidence type="ECO:0000256" key="8">
    <source>
        <dbReference type="RuleBase" id="RU003738"/>
    </source>
</evidence>
<gene>
    <name evidence="5 10" type="primary">lysA</name>
    <name evidence="10" type="ORF">H8730_13265</name>
</gene>